<protein>
    <submittedName>
        <fullName evidence="1">Uncharacterized protein</fullName>
    </submittedName>
</protein>
<evidence type="ECO:0000313" key="1">
    <source>
        <dbReference type="EMBL" id="SKB62892.1"/>
    </source>
</evidence>
<sequence>MSDAWDEARAAAERAKKFYAPFRAAMESAARAADPNYVPSGENRAAGEDAVKRAEEWLRAISDWLLANDHDMTLPSGILDTDPLDIADDLAALSATPAQEVDETERVTVPREPTEAMYLAAFSSDLWGGRQPIRRVVDEIWDAMLRAALAQPKGDH</sequence>
<proteinExistence type="predicted"/>
<accession>A0A1T5CTT4</accession>
<dbReference type="RefSeq" id="WP_139375750.1">
    <property type="nucleotide sequence ID" value="NZ_FUYP01000011.1"/>
</dbReference>
<gene>
    <name evidence="1" type="ORF">SAMN06295937_1011113</name>
</gene>
<keyword evidence="2" id="KW-1185">Reference proteome</keyword>
<dbReference type="EMBL" id="FUYP01000011">
    <property type="protein sequence ID" value="SKB62892.1"/>
    <property type="molecule type" value="Genomic_DNA"/>
</dbReference>
<dbReference type="OrthoDB" id="9980500at2"/>
<name>A0A1T5CTT4_9SPHN</name>
<dbReference type="Proteomes" id="UP000190044">
    <property type="component" value="Unassembled WGS sequence"/>
</dbReference>
<organism evidence="1 2">
    <name type="scientific">Sphingopyxis flava</name>
    <dbReference type="NCBI Taxonomy" id="1507287"/>
    <lineage>
        <taxon>Bacteria</taxon>
        <taxon>Pseudomonadati</taxon>
        <taxon>Pseudomonadota</taxon>
        <taxon>Alphaproteobacteria</taxon>
        <taxon>Sphingomonadales</taxon>
        <taxon>Sphingomonadaceae</taxon>
        <taxon>Sphingopyxis</taxon>
    </lineage>
</organism>
<reference evidence="2" key="1">
    <citation type="submission" date="2017-02" db="EMBL/GenBank/DDBJ databases">
        <authorList>
            <person name="Varghese N."/>
            <person name="Submissions S."/>
        </authorList>
    </citation>
    <scope>NUCLEOTIDE SEQUENCE [LARGE SCALE GENOMIC DNA]</scope>
    <source>
        <strain evidence="2">R11H</strain>
    </source>
</reference>
<evidence type="ECO:0000313" key="2">
    <source>
        <dbReference type="Proteomes" id="UP000190044"/>
    </source>
</evidence>
<dbReference type="AlphaFoldDB" id="A0A1T5CTT4"/>